<dbReference type="EMBL" id="CAFBNE010000243">
    <property type="protein sequence ID" value="CAB4974296.1"/>
    <property type="molecule type" value="Genomic_DNA"/>
</dbReference>
<dbReference type="InterPro" id="IPR014942">
    <property type="entry name" value="AbiEii"/>
</dbReference>
<protein>
    <submittedName>
        <fullName evidence="1">Unannotated protein</fullName>
    </submittedName>
</protein>
<dbReference type="Pfam" id="PF08843">
    <property type="entry name" value="AbiEii"/>
    <property type="match status" value="1"/>
</dbReference>
<reference evidence="1" key="1">
    <citation type="submission" date="2020-05" db="EMBL/GenBank/DDBJ databases">
        <authorList>
            <person name="Chiriac C."/>
            <person name="Salcher M."/>
            <person name="Ghai R."/>
            <person name="Kavagutti S V."/>
        </authorList>
    </citation>
    <scope>NUCLEOTIDE SEQUENCE</scope>
</reference>
<name>A0A6J7M0F8_9ZZZZ</name>
<organism evidence="1">
    <name type="scientific">freshwater metagenome</name>
    <dbReference type="NCBI Taxonomy" id="449393"/>
    <lineage>
        <taxon>unclassified sequences</taxon>
        <taxon>metagenomes</taxon>
        <taxon>ecological metagenomes</taxon>
    </lineage>
</organism>
<gene>
    <name evidence="1" type="ORF">UFOPK3772_03605</name>
</gene>
<evidence type="ECO:0000313" key="1">
    <source>
        <dbReference type="EMBL" id="CAB4974296.1"/>
    </source>
</evidence>
<accession>A0A6J7M0F8</accession>
<sequence>MNASATDPGSLTILERRIGAYANSTQQQAGRMRVTIGQVVVAQLLPGALVKGGSGMKIRLGLSFSRNSKDLDVTWRDAQHLFEDALRPSLAQGWAPFRGQLLAKSPRPREGIPASYVMQPYVVKLTAYGRAFGTVVLEVGYDELGATTDGSADMLLPDEITVMFAALGLPRPDPVPVMAAHHQIAQKIHACTEPGSERAHDLVDLQLLWPVDDAGIDLVSQTTERLFAFRRAHAFPGACTITPDWPTAYVEAVAGLDVIADVESAATWLNTQLADLKRRAR</sequence>
<dbReference type="AlphaFoldDB" id="A0A6J7M0F8"/>
<proteinExistence type="predicted"/>